<dbReference type="GO" id="GO:0050346">
    <property type="term" value="F:trans-L-3-hydroxyproline dehydratase activity"/>
    <property type="evidence" value="ECO:0007669"/>
    <property type="project" value="UniProtKB-EC"/>
</dbReference>
<dbReference type="InterPro" id="IPR008794">
    <property type="entry name" value="Pro_racemase_fam"/>
</dbReference>
<accession>A0A1I8GKT9</accession>
<organism evidence="4 5">
    <name type="scientific">Macrostomum lignano</name>
    <dbReference type="NCBI Taxonomy" id="282301"/>
    <lineage>
        <taxon>Eukaryota</taxon>
        <taxon>Metazoa</taxon>
        <taxon>Spiralia</taxon>
        <taxon>Lophotrochozoa</taxon>
        <taxon>Platyhelminthes</taxon>
        <taxon>Rhabditophora</taxon>
        <taxon>Macrostomorpha</taxon>
        <taxon>Macrostomida</taxon>
        <taxon>Macrostomidae</taxon>
        <taxon>Macrostomum</taxon>
    </lineage>
</organism>
<dbReference type="PANTHER" id="PTHR33442">
    <property type="entry name" value="TRANS-3-HYDROXY-L-PROLINE DEHYDRATASE"/>
    <property type="match status" value="1"/>
</dbReference>
<dbReference type="PANTHER" id="PTHR33442:SF1">
    <property type="entry name" value="TRANS-3-HYDROXY-L-PROLINE DEHYDRATASE"/>
    <property type="match status" value="1"/>
</dbReference>
<name>A0A1I8GKT9_9PLAT</name>
<reference evidence="5" key="1">
    <citation type="submission" date="2016-11" db="UniProtKB">
        <authorList>
            <consortium name="WormBaseParasite"/>
        </authorList>
    </citation>
    <scope>IDENTIFICATION</scope>
</reference>
<dbReference type="WBParaSite" id="maker-uti_cns_0002343-snap-gene-0.10-mRNA-1">
    <property type="protein sequence ID" value="maker-uti_cns_0002343-snap-gene-0.10-mRNA-1"/>
    <property type="gene ID" value="maker-uti_cns_0002343-snap-gene-0.10"/>
</dbReference>
<evidence type="ECO:0000256" key="1">
    <source>
        <dbReference type="ARBA" id="ARBA00001148"/>
    </source>
</evidence>
<evidence type="ECO:0000313" key="5">
    <source>
        <dbReference type="WBParaSite" id="maker-uti_cns_0002343-snap-gene-0.10-mRNA-1"/>
    </source>
</evidence>
<sequence length="359" mass="39222">MQERQQQMYTCVSATVSDMHTAGEPLRIIEKVTPDPLLLSQRTSLLALRRHLSDNCDWLRRFVVLEPRGHADMYAAYLIRPACHPQADVSVLFLHNDGYSTMCGHAVIALAKYGASRGLVEATPPRTTVNIECPCGLVRAVYHHGDEDNPDSSSFISVPAFLDATYNNFTVQLEDQSSKQFTELTLNFDLAYGGAYYVILPARQLGLDIQTDAVDLLIRICQQLKAAISSRVDVSRNELLCPDLAFIYGVILTDGRDGELESDNLCVFADGEVDRSPTGSGVTARVAAQAAKGQVRQDGVWRTFRNSKTGSVMLGRLAEEVDAASGTVRVEVSGRAFFTGSGVLTAETGDPMLPGFRVK</sequence>
<comment type="similarity">
    <text evidence="2">Belongs to the proline racemase family.</text>
</comment>
<dbReference type="SUPFAM" id="SSF54506">
    <property type="entry name" value="Diaminopimelate epimerase-like"/>
    <property type="match status" value="1"/>
</dbReference>
<dbReference type="AlphaFoldDB" id="A0A1I8GKT9"/>
<evidence type="ECO:0000256" key="2">
    <source>
        <dbReference type="ARBA" id="ARBA00007529"/>
    </source>
</evidence>
<keyword evidence="4" id="KW-1185">Reference proteome</keyword>
<dbReference type="OrthoDB" id="6409228at2759"/>
<proteinExistence type="inferred from homology"/>
<dbReference type="SFLD" id="SFLDS00028">
    <property type="entry name" value="Proline_Racemase"/>
    <property type="match status" value="1"/>
</dbReference>
<dbReference type="Pfam" id="PF05544">
    <property type="entry name" value="Pro_racemase"/>
    <property type="match status" value="1"/>
</dbReference>
<evidence type="ECO:0000313" key="4">
    <source>
        <dbReference type="Proteomes" id="UP000095280"/>
    </source>
</evidence>
<evidence type="ECO:0000256" key="3">
    <source>
        <dbReference type="ARBA" id="ARBA00013105"/>
    </source>
</evidence>
<dbReference type="Proteomes" id="UP000095280">
    <property type="component" value="Unplaced"/>
</dbReference>
<dbReference type="PIRSF" id="PIRSF029792">
    <property type="entry name" value="Pro_racemase"/>
    <property type="match status" value="1"/>
</dbReference>
<dbReference type="Gene3D" id="3.10.310.10">
    <property type="entry name" value="Diaminopimelate Epimerase, Chain A, domain 1"/>
    <property type="match status" value="2"/>
</dbReference>
<comment type="catalytic activity">
    <reaction evidence="1">
        <text>trans-3-hydroxy-L-proline = 1-pyrroline-2-carboxylate + H2O</text>
        <dbReference type="Rhea" id="RHEA:10320"/>
        <dbReference type="ChEBI" id="CHEBI:15377"/>
        <dbReference type="ChEBI" id="CHEBI:39785"/>
        <dbReference type="ChEBI" id="CHEBI:57938"/>
        <dbReference type="EC" id="4.2.1.77"/>
    </reaction>
</comment>
<dbReference type="STRING" id="282301.A0A1I8GKT9"/>
<dbReference type="EC" id="4.2.1.77" evidence="3"/>
<protein>
    <recommendedName>
        <fullName evidence="3">trans-L-3-hydroxyproline dehydratase</fullName>
        <ecNumber evidence="3">4.2.1.77</ecNumber>
    </recommendedName>
</protein>